<organism evidence="2 3">
    <name type="scientific">Caulobacter hibisci</name>
    <dbReference type="NCBI Taxonomy" id="2035993"/>
    <lineage>
        <taxon>Bacteria</taxon>
        <taxon>Pseudomonadati</taxon>
        <taxon>Pseudomonadota</taxon>
        <taxon>Alphaproteobacteria</taxon>
        <taxon>Caulobacterales</taxon>
        <taxon>Caulobacteraceae</taxon>
        <taxon>Caulobacter</taxon>
    </lineage>
</organism>
<dbReference type="Proteomes" id="UP000639859">
    <property type="component" value="Unassembled WGS sequence"/>
</dbReference>
<gene>
    <name evidence="2" type="ORF">I4Q42_24610</name>
</gene>
<accession>A0ABS0T7L1</accession>
<dbReference type="RefSeq" id="WP_198578747.1">
    <property type="nucleotide sequence ID" value="NZ_JADWOX010000029.1"/>
</dbReference>
<feature type="signal peptide" evidence="1">
    <location>
        <begin position="1"/>
        <end position="25"/>
    </location>
</feature>
<dbReference type="EMBL" id="JADWOX010000029">
    <property type="protein sequence ID" value="MBI1686863.1"/>
    <property type="molecule type" value="Genomic_DNA"/>
</dbReference>
<dbReference type="InterPro" id="IPR032710">
    <property type="entry name" value="NTF2-like_dom_sf"/>
</dbReference>
<feature type="chain" id="PRO_5046542496" description="SH3 domain-containing protein" evidence="1">
    <location>
        <begin position="26"/>
        <end position="208"/>
    </location>
</feature>
<evidence type="ECO:0000313" key="3">
    <source>
        <dbReference type="Proteomes" id="UP000639859"/>
    </source>
</evidence>
<comment type="caution">
    <text evidence="2">The sequence shown here is derived from an EMBL/GenBank/DDBJ whole genome shotgun (WGS) entry which is preliminary data.</text>
</comment>
<evidence type="ECO:0000313" key="2">
    <source>
        <dbReference type="EMBL" id="MBI1686863.1"/>
    </source>
</evidence>
<proteinExistence type="predicted"/>
<name>A0ABS0T7L1_9CAUL</name>
<evidence type="ECO:0000256" key="1">
    <source>
        <dbReference type="SAM" id="SignalP"/>
    </source>
</evidence>
<protein>
    <recommendedName>
        <fullName evidence="4">SH3 domain-containing protein</fullName>
    </recommendedName>
</protein>
<sequence>MLSPPRLALFLSLALCIGLPSTAPAKPMPARRVAACAAAKVLVEGVLSPSGSRPGAVRTAPGEDILSRFRGPDGALLLDDDPNDSRWFQVKADGLPEPVRPPARATVRTFGAARQASVTDCADVRRSITARGMRIVASEGSPRMRRDGLYDVTTHTLTVPVVSPDGSEALAYADSVSGPLAGGGYLVLLRRKPDGAWKIAGRMGLWIS</sequence>
<keyword evidence="1" id="KW-0732">Signal</keyword>
<keyword evidence="3" id="KW-1185">Reference proteome</keyword>
<reference evidence="2 3" key="1">
    <citation type="submission" date="2020-11" db="EMBL/GenBank/DDBJ databases">
        <title>genome sequence of strain KACC 18849.</title>
        <authorList>
            <person name="Gao J."/>
            <person name="Zhang X."/>
        </authorList>
    </citation>
    <scope>NUCLEOTIDE SEQUENCE [LARGE SCALE GENOMIC DNA]</scope>
    <source>
        <strain evidence="2 3">KACC 18849</strain>
    </source>
</reference>
<dbReference type="SUPFAM" id="SSF54427">
    <property type="entry name" value="NTF2-like"/>
    <property type="match status" value="1"/>
</dbReference>
<evidence type="ECO:0008006" key="4">
    <source>
        <dbReference type="Google" id="ProtNLM"/>
    </source>
</evidence>